<sequence>MKQITAGTFLAILLFAGNVKAEGTEIKASSHERMETALQLENWMTDEAIRNTKAASTADFTTETESALELENWMTSDLTRNNILAENMETENELELEAWMTNETVWSASETDTDKELALESWMTDNNIW</sequence>
<dbReference type="AlphaFoldDB" id="A0A6I6JK18"/>
<dbReference type="KEGG" id="mcos:GM418_05835"/>
<name>A0A6I6JK18_9BACT</name>
<feature type="chain" id="PRO_5026093768" evidence="1">
    <location>
        <begin position="22"/>
        <end position="129"/>
    </location>
</feature>
<protein>
    <submittedName>
        <fullName evidence="2">Uncharacterized protein</fullName>
    </submittedName>
</protein>
<keyword evidence="1" id="KW-0732">Signal</keyword>
<proteinExistence type="predicted"/>
<keyword evidence="3" id="KW-1185">Reference proteome</keyword>
<dbReference type="EMBL" id="CP046401">
    <property type="protein sequence ID" value="QGY43196.1"/>
    <property type="molecule type" value="Genomic_DNA"/>
</dbReference>
<evidence type="ECO:0000313" key="3">
    <source>
        <dbReference type="Proteomes" id="UP000428260"/>
    </source>
</evidence>
<dbReference type="Proteomes" id="UP000428260">
    <property type="component" value="Chromosome"/>
</dbReference>
<gene>
    <name evidence="2" type="ORF">GM418_05835</name>
</gene>
<dbReference type="RefSeq" id="WP_158864087.1">
    <property type="nucleotide sequence ID" value="NZ_CP046401.1"/>
</dbReference>
<feature type="signal peptide" evidence="1">
    <location>
        <begin position="1"/>
        <end position="21"/>
    </location>
</feature>
<reference evidence="2 3" key="1">
    <citation type="submission" date="2019-11" db="EMBL/GenBank/DDBJ databases">
        <authorList>
            <person name="Zheng R.K."/>
            <person name="Sun C.M."/>
        </authorList>
    </citation>
    <scope>NUCLEOTIDE SEQUENCE [LARGE SCALE GENOMIC DNA]</scope>
    <source>
        <strain evidence="2 3">WC007</strain>
    </source>
</reference>
<evidence type="ECO:0000256" key="1">
    <source>
        <dbReference type="SAM" id="SignalP"/>
    </source>
</evidence>
<evidence type="ECO:0000313" key="2">
    <source>
        <dbReference type="EMBL" id="QGY43196.1"/>
    </source>
</evidence>
<organism evidence="2 3">
    <name type="scientific">Maribellus comscasis</name>
    <dbReference type="NCBI Taxonomy" id="2681766"/>
    <lineage>
        <taxon>Bacteria</taxon>
        <taxon>Pseudomonadati</taxon>
        <taxon>Bacteroidota</taxon>
        <taxon>Bacteroidia</taxon>
        <taxon>Marinilabiliales</taxon>
        <taxon>Prolixibacteraceae</taxon>
        <taxon>Maribellus</taxon>
    </lineage>
</organism>
<accession>A0A6I6JK18</accession>